<dbReference type="PRINTS" id="PR00598">
    <property type="entry name" value="HTHMARR"/>
</dbReference>
<dbReference type="Proteomes" id="UP000192674">
    <property type="component" value="Unassembled WGS sequence"/>
</dbReference>
<dbReference type="InterPro" id="IPR000835">
    <property type="entry name" value="HTH_MarR-typ"/>
</dbReference>
<dbReference type="GO" id="GO:0006950">
    <property type="term" value="P:response to stress"/>
    <property type="evidence" value="ECO:0007669"/>
    <property type="project" value="TreeGrafter"/>
</dbReference>
<organism evidence="2 3">
    <name type="scientific">Kibdelosporangium aridum</name>
    <dbReference type="NCBI Taxonomy" id="2030"/>
    <lineage>
        <taxon>Bacteria</taxon>
        <taxon>Bacillati</taxon>
        <taxon>Actinomycetota</taxon>
        <taxon>Actinomycetes</taxon>
        <taxon>Pseudonocardiales</taxon>
        <taxon>Pseudonocardiaceae</taxon>
        <taxon>Kibdelosporangium</taxon>
    </lineage>
</organism>
<dbReference type="PANTHER" id="PTHR33164:SF43">
    <property type="entry name" value="HTH-TYPE TRANSCRIPTIONAL REPRESSOR YETL"/>
    <property type="match status" value="1"/>
</dbReference>
<dbReference type="PROSITE" id="PS50995">
    <property type="entry name" value="HTH_MARR_2"/>
    <property type="match status" value="1"/>
</dbReference>
<proteinExistence type="predicted"/>
<dbReference type="GO" id="GO:0003677">
    <property type="term" value="F:DNA binding"/>
    <property type="evidence" value="ECO:0007669"/>
    <property type="project" value="UniProtKB-KW"/>
</dbReference>
<name>A0A1Y5Y5H2_KIBAR</name>
<dbReference type="SMART" id="SM00347">
    <property type="entry name" value="HTH_MARR"/>
    <property type="match status" value="1"/>
</dbReference>
<protein>
    <submittedName>
        <fullName evidence="2">DNA-binding transcriptional regulator, MarR family</fullName>
    </submittedName>
</protein>
<dbReference type="PANTHER" id="PTHR33164">
    <property type="entry name" value="TRANSCRIPTIONAL REGULATOR, MARR FAMILY"/>
    <property type="match status" value="1"/>
</dbReference>
<evidence type="ECO:0000313" key="2">
    <source>
        <dbReference type="EMBL" id="SMD24446.1"/>
    </source>
</evidence>
<feature type="domain" description="HTH marR-type" evidence="1">
    <location>
        <begin position="2"/>
        <end position="133"/>
    </location>
</feature>
<dbReference type="InterPro" id="IPR036388">
    <property type="entry name" value="WH-like_DNA-bd_sf"/>
</dbReference>
<dbReference type="EMBL" id="FWXV01000010">
    <property type="protein sequence ID" value="SMD24446.1"/>
    <property type="molecule type" value="Genomic_DNA"/>
</dbReference>
<reference evidence="2 3" key="1">
    <citation type="submission" date="2017-04" db="EMBL/GenBank/DDBJ databases">
        <authorList>
            <person name="Afonso C.L."/>
            <person name="Miller P.J."/>
            <person name="Scott M.A."/>
            <person name="Spackman E."/>
            <person name="Goraichik I."/>
            <person name="Dimitrov K.M."/>
            <person name="Suarez D.L."/>
            <person name="Swayne D.E."/>
        </authorList>
    </citation>
    <scope>NUCLEOTIDE SEQUENCE [LARGE SCALE GENOMIC DNA]</scope>
    <source>
        <strain evidence="2 3">DSM 43828</strain>
    </source>
</reference>
<gene>
    <name evidence="2" type="ORF">SAMN05661093_08547</name>
</gene>
<evidence type="ECO:0000313" key="3">
    <source>
        <dbReference type="Proteomes" id="UP000192674"/>
    </source>
</evidence>
<dbReference type="Gene3D" id="1.10.10.10">
    <property type="entry name" value="Winged helix-like DNA-binding domain superfamily/Winged helix DNA-binding domain"/>
    <property type="match status" value="1"/>
</dbReference>
<dbReference type="SUPFAM" id="SSF46785">
    <property type="entry name" value="Winged helix' DNA-binding domain"/>
    <property type="match status" value="1"/>
</dbReference>
<evidence type="ECO:0000259" key="1">
    <source>
        <dbReference type="PROSITE" id="PS50995"/>
    </source>
</evidence>
<dbReference type="OrthoDB" id="3217017at2"/>
<dbReference type="InterPro" id="IPR039422">
    <property type="entry name" value="MarR/SlyA-like"/>
</dbReference>
<dbReference type="Pfam" id="PF12802">
    <property type="entry name" value="MarR_2"/>
    <property type="match status" value="1"/>
</dbReference>
<keyword evidence="2" id="KW-0238">DNA-binding</keyword>
<sequence>MQLDLVLYLSQASHALTLELTAALADLGITPRHQCVLQKALPGNLTQNRLAELAALDKTTMVVTVDELERAGYAERRPSETDRRARVITVTEAGEEILAKGQQVVSRVYADVLSELPAAQRKSFVDALVTLVEGRLANPVTVGKPVRRPRAPKLV</sequence>
<dbReference type="GO" id="GO:0003700">
    <property type="term" value="F:DNA-binding transcription factor activity"/>
    <property type="evidence" value="ECO:0007669"/>
    <property type="project" value="InterPro"/>
</dbReference>
<dbReference type="AlphaFoldDB" id="A0A1Y5Y5H2"/>
<keyword evidence="3" id="KW-1185">Reference proteome</keyword>
<accession>A0A1Y5Y5H2</accession>
<dbReference type="RefSeq" id="WP_084432979.1">
    <property type="nucleotide sequence ID" value="NZ_FWXV01000010.1"/>
</dbReference>
<dbReference type="InterPro" id="IPR036390">
    <property type="entry name" value="WH_DNA-bd_sf"/>
</dbReference>